<evidence type="ECO:0000256" key="1">
    <source>
        <dbReference type="SAM" id="Phobius"/>
    </source>
</evidence>
<organism evidence="2 3">
    <name type="scientific">Methylovirgula ligni</name>
    <dbReference type="NCBI Taxonomy" id="569860"/>
    <lineage>
        <taxon>Bacteria</taxon>
        <taxon>Pseudomonadati</taxon>
        <taxon>Pseudomonadota</taxon>
        <taxon>Alphaproteobacteria</taxon>
        <taxon>Hyphomicrobiales</taxon>
        <taxon>Beijerinckiaceae</taxon>
        <taxon>Methylovirgula</taxon>
    </lineage>
</organism>
<gene>
    <name evidence="2" type="ORF">DES32_0594</name>
</gene>
<sequence>MNEFLARQAREISALLERAAGRVIVNIVLAVLAIIAIFAGLAFLTVALYLKVAALAGPFYAALAVGGAFILFALIALLILRLRRLSGPPAPKPKPVEADPTQIEAKAAERRAALSANIDETVAPILSALHEANMQPAELALRVGVELSKQTGPFGLIALAVTAGFVVARSISGKKG</sequence>
<comment type="caution">
    <text evidence="2">The sequence shown here is derived from an EMBL/GenBank/DDBJ whole genome shotgun (WGS) entry which is preliminary data.</text>
</comment>
<dbReference type="AlphaFoldDB" id="A0A3D9Z2I4"/>
<keyword evidence="1" id="KW-1133">Transmembrane helix</keyword>
<name>A0A3D9Z2I4_9HYPH</name>
<reference evidence="2 3" key="1">
    <citation type="submission" date="2018-08" db="EMBL/GenBank/DDBJ databases">
        <title>Genomic Encyclopedia of Type Strains, Phase IV (KMG-IV): sequencing the most valuable type-strain genomes for metagenomic binning, comparative biology and taxonomic classification.</title>
        <authorList>
            <person name="Goeker M."/>
        </authorList>
    </citation>
    <scope>NUCLEOTIDE SEQUENCE [LARGE SCALE GENOMIC DNA]</scope>
    <source>
        <strain evidence="2 3">BW863</strain>
    </source>
</reference>
<dbReference type="Proteomes" id="UP000256900">
    <property type="component" value="Unassembled WGS sequence"/>
</dbReference>
<dbReference type="RefSeq" id="WP_115835152.1">
    <property type="nucleotide sequence ID" value="NZ_CP025086.1"/>
</dbReference>
<evidence type="ECO:0000313" key="3">
    <source>
        <dbReference type="Proteomes" id="UP000256900"/>
    </source>
</evidence>
<dbReference type="EMBL" id="QUMO01000001">
    <property type="protein sequence ID" value="REF89373.1"/>
    <property type="molecule type" value="Genomic_DNA"/>
</dbReference>
<keyword evidence="3" id="KW-1185">Reference proteome</keyword>
<evidence type="ECO:0000313" key="2">
    <source>
        <dbReference type="EMBL" id="REF89373.1"/>
    </source>
</evidence>
<feature type="transmembrane region" description="Helical" evidence="1">
    <location>
        <begin position="23"/>
        <end position="47"/>
    </location>
</feature>
<keyword evidence="1" id="KW-0812">Transmembrane</keyword>
<keyword evidence="1" id="KW-0472">Membrane</keyword>
<feature type="transmembrane region" description="Helical" evidence="1">
    <location>
        <begin position="59"/>
        <end position="80"/>
    </location>
</feature>
<protein>
    <submittedName>
        <fullName evidence="2">Uncharacterized protein</fullName>
    </submittedName>
</protein>
<proteinExistence type="predicted"/>
<accession>A0A3D9Z2I4</accession>